<reference evidence="1 2" key="1">
    <citation type="journal article" date="2019" name="Commun. Biol.">
        <title>The bagworm genome reveals a unique fibroin gene that provides high tensile strength.</title>
        <authorList>
            <person name="Kono N."/>
            <person name="Nakamura H."/>
            <person name="Ohtoshi R."/>
            <person name="Tomita M."/>
            <person name="Numata K."/>
            <person name="Arakawa K."/>
        </authorList>
    </citation>
    <scope>NUCLEOTIDE SEQUENCE [LARGE SCALE GENOMIC DNA]</scope>
</reference>
<evidence type="ECO:0000313" key="2">
    <source>
        <dbReference type="Proteomes" id="UP000299102"/>
    </source>
</evidence>
<sequence length="89" mass="9743">MKPYVLSSVPCALNTCALVELAPGEKETEQDFQIAVKILRLTRNYVRNLMKESGAAVVATIGYTSFTTGIDTCFMIVNSGKARVSLFHL</sequence>
<gene>
    <name evidence="1" type="ORF">EVAR_42722_1</name>
</gene>
<comment type="caution">
    <text evidence="1">The sequence shown here is derived from an EMBL/GenBank/DDBJ whole genome shotgun (WGS) entry which is preliminary data.</text>
</comment>
<protein>
    <submittedName>
        <fullName evidence="1">Uncharacterized protein</fullName>
    </submittedName>
</protein>
<dbReference type="AlphaFoldDB" id="A0A4C1XHM8"/>
<name>A0A4C1XHM8_EUMVA</name>
<proteinExistence type="predicted"/>
<accession>A0A4C1XHM8</accession>
<organism evidence="1 2">
    <name type="scientific">Eumeta variegata</name>
    <name type="common">Bagworm moth</name>
    <name type="synonym">Eumeta japonica</name>
    <dbReference type="NCBI Taxonomy" id="151549"/>
    <lineage>
        <taxon>Eukaryota</taxon>
        <taxon>Metazoa</taxon>
        <taxon>Ecdysozoa</taxon>
        <taxon>Arthropoda</taxon>
        <taxon>Hexapoda</taxon>
        <taxon>Insecta</taxon>
        <taxon>Pterygota</taxon>
        <taxon>Neoptera</taxon>
        <taxon>Endopterygota</taxon>
        <taxon>Lepidoptera</taxon>
        <taxon>Glossata</taxon>
        <taxon>Ditrysia</taxon>
        <taxon>Tineoidea</taxon>
        <taxon>Psychidae</taxon>
        <taxon>Oiketicinae</taxon>
        <taxon>Eumeta</taxon>
    </lineage>
</organism>
<dbReference type="Proteomes" id="UP000299102">
    <property type="component" value="Unassembled WGS sequence"/>
</dbReference>
<keyword evidence="2" id="KW-1185">Reference proteome</keyword>
<evidence type="ECO:0000313" key="1">
    <source>
        <dbReference type="EMBL" id="GBP62908.1"/>
    </source>
</evidence>
<dbReference type="EMBL" id="BGZK01000853">
    <property type="protein sequence ID" value="GBP62908.1"/>
    <property type="molecule type" value="Genomic_DNA"/>
</dbReference>